<dbReference type="PANTHER" id="PTHR43818">
    <property type="entry name" value="BCDNA.GH03377"/>
    <property type="match status" value="1"/>
</dbReference>
<keyword evidence="1" id="KW-0560">Oxidoreductase</keyword>
<name>A0A382EH42_9ZZZZ</name>
<feature type="non-terminal residue" evidence="4">
    <location>
        <position position="244"/>
    </location>
</feature>
<sequence>MSHTPTKVGIIGCGRISETYVPNAKRFRVFDIVAIADTRIEAAQARAEEYGVPKGCSVDELLADPEIEIVINLTPHAAHGPVGISTLEAGKSVYNEKPFAVYREEGQRMLDLAKEKGIHVGCAPDTFFGGAWQTARKLIDEGVIGEPVAASACLMAYNAPRLQSSQADSSAYVNFYQTDFFTFGVTWSFDRGPYYLNALIHLLGPVRRVTCSAKNTWGEKEMFEEIVKTPTHFAGVLDFQSGVV</sequence>
<dbReference type="InterPro" id="IPR055170">
    <property type="entry name" value="GFO_IDH_MocA-like_dom"/>
</dbReference>
<protein>
    <submittedName>
        <fullName evidence="4">Uncharacterized protein</fullName>
    </submittedName>
</protein>
<dbReference type="SUPFAM" id="SSF55347">
    <property type="entry name" value="Glyceraldehyde-3-phosphate dehydrogenase-like, C-terminal domain"/>
    <property type="match status" value="1"/>
</dbReference>
<feature type="domain" description="GFO/IDH/MocA-like oxidoreductase" evidence="3">
    <location>
        <begin position="132"/>
        <end position="244"/>
    </location>
</feature>
<proteinExistence type="predicted"/>
<dbReference type="Pfam" id="PF01408">
    <property type="entry name" value="GFO_IDH_MocA"/>
    <property type="match status" value="1"/>
</dbReference>
<evidence type="ECO:0000259" key="3">
    <source>
        <dbReference type="Pfam" id="PF22725"/>
    </source>
</evidence>
<evidence type="ECO:0000313" key="4">
    <source>
        <dbReference type="EMBL" id="SVB49281.1"/>
    </source>
</evidence>
<dbReference type="EMBL" id="UINC01044184">
    <property type="protein sequence ID" value="SVB49281.1"/>
    <property type="molecule type" value="Genomic_DNA"/>
</dbReference>
<dbReference type="InterPro" id="IPR000683">
    <property type="entry name" value="Gfo/Idh/MocA-like_OxRdtase_N"/>
</dbReference>
<dbReference type="GO" id="GO:0000166">
    <property type="term" value="F:nucleotide binding"/>
    <property type="evidence" value="ECO:0007669"/>
    <property type="project" value="InterPro"/>
</dbReference>
<dbReference type="Gene3D" id="3.40.50.720">
    <property type="entry name" value="NAD(P)-binding Rossmann-like Domain"/>
    <property type="match status" value="1"/>
</dbReference>
<dbReference type="InterPro" id="IPR050463">
    <property type="entry name" value="Gfo/Idh/MocA_oxidrdct_glycsds"/>
</dbReference>
<dbReference type="Pfam" id="PF22725">
    <property type="entry name" value="GFO_IDH_MocA_C3"/>
    <property type="match status" value="1"/>
</dbReference>
<organism evidence="4">
    <name type="scientific">marine metagenome</name>
    <dbReference type="NCBI Taxonomy" id="408172"/>
    <lineage>
        <taxon>unclassified sequences</taxon>
        <taxon>metagenomes</taxon>
        <taxon>ecological metagenomes</taxon>
    </lineage>
</organism>
<dbReference type="AlphaFoldDB" id="A0A382EH42"/>
<dbReference type="SUPFAM" id="SSF51735">
    <property type="entry name" value="NAD(P)-binding Rossmann-fold domains"/>
    <property type="match status" value="1"/>
</dbReference>
<dbReference type="InterPro" id="IPR036291">
    <property type="entry name" value="NAD(P)-bd_dom_sf"/>
</dbReference>
<dbReference type="Gene3D" id="3.30.360.10">
    <property type="entry name" value="Dihydrodipicolinate Reductase, domain 2"/>
    <property type="match status" value="1"/>
</dbReference>
<evidence type="ECO:0000256" key="1">
    <source>
        <dbReference type="ARBA" id="ARBA00023002"/>
    </source>
</evidence>
<dbReference type="PANTHER" id="PTHR43818:SF11">
    <property type="entry name" value="BCDNA.GH03377"/>
    <property type="match status" value="1"/>
</dbReference>
<evidence type="ECO:0000259" key="2">
    <source>
        <dbReference type="Pfam" id="PF01408"/>
    </source>
</evidence>
<accession>A0A382EH42</accession>
<feature type="domain" description="Gfo/Idh/MocA-like oxidoreductase N-terminal" evidence="2">
    <location>
        <begin position="7"/>
        <end position="119"/>
    </location>
</feature>
<gene>
    <name evidence="4" type="ORF">METZ01_LOCUS202135</name>
</gene>
<dbReference type="GO" id="GO:0016491">
    <property type="term" value="F:oxidoreductase activity"/>
    <property type="evidence" value="ECO:0007669"/>
    <property type="project" value="UniProtKB-KW"/>
</dbReference>
<reference evidence="4" key="1">
    <citation type="submission" date="2018-05" db="EMBL/GenBank/DDBJ databases">
        <authorList>
            <person name="Lanie J.A."/>
            <person name="Ng W.-L."/>
            <person name="Kazmierczak K.M."/>
            <person name="Andrzejewski T.M."/>
            <person name="Davidsen T.M."/>
            <person name="Wayne K.J."/>
            <person name="Tettelin H."/>
            <person name="Glass J.I."/>
            <person name="Rusch D."/>
            <person name="Podicherti R."/>
            <person name="Tsui H.-C.T."/>
            <person name="Winkler M.E."/>
        </authorList>
    </citation>
    <scope>NUCLEOTIDE SEQUENCE</scope>
</reference>